<proteinExistence type="predicted"/>
<protein>
    <submittedName>
        <fullName evidence="1">Uncharacterized protein</fullName>
    </submittedName>
</protein>
<accession>A0ACD3B8R2</accession>
<keyword evidence="2" id="KW-1185">Reference proteome</keyword>
<evidence type="ECO:0000313" key="1">
    <source>
        <dbReference type="EMBL" id="TFK74394.1"/>
    </source>
</evidence>
<evidence type="ECO:0000313" key="2">
    <source>
        <dbReference type="Proteomes" id="UP000308600"/>
    </source>
</evidence>
<dbReference type="Proteomes" id="UP000308600">
    <property type="component" value="Unassembled WGS sequence"/>
</dbReference>
<gene>
    <name evidence="1" type="ORF">BDN72DRAFT_893093</name>
</gene>
<name>A0ACD3B8R2_9AGAR</name>
<reference evidence="1 2" key="1">
    <citation type="journal article" date="2019" name="Nat. Ecol. Evol.">
        <title>Megaphylogeny resolves global patterns of mushroom evolution.</title>
        <authorList>
            <person name="Varga T."/>
            <person name="Krizsan K."/>
            <person name="Foldi C."/>
            <person name="Dima B."/>
            <person name="Sanchez-Garcia M."/>
            <person name="Sanchez-Ramirez S."/>
            <person name="Szollosi G.J."/>
            <person name="Szarkandi J.G."/>
            <person name="Papp V."/>
            <person name="Albert L."/>
            <person name="Andreopoulos W."/>
            <person name="Angelini C."/>
            <person name="Antonin V."/>
            <person name="Barry K.W."/>
            <person name="Bougher N.L."/>
            <person name="Buchanan P."/>
            <person name="Buyck B."/>
            <person name="Bense V."/>
            <person name="Catcheside P."/>
            <person name="Chovatia M."/>
            <person name="Cooper J."/>
            <person name="Damon W."/>
            <person name="Desjardin D."/>
            <person name="Finy P."/>
            <person name="Geml J."/>
            <person name="Haridas S."/>
            <person name="Hughes K."/>
            <person name="Justo A."/>
            <person name="Karasinski D."/>
            <person name="Kautmanova I."/>
            <person name="Kiss B."/>
            <person name="Kocsube S."/>
            <person name="Kotiranta H."/>
            <person name="LaButti K.M."/>
            <person name="Lechner B.E."/>
            <person name="Liimatainen K."/>
            <person name="Lipzen A."/>
            <person name="Lukacs Z."/>
            <person name="Mihaltcheva S."/>
            <person name="Morgado L.N."/>
            <person name="Niskanen T."/>
            <person name="Noordeloos M.E."/>
            <person name="Ohm R.A."/>
            <person name="Ortiz-Santana B."/>
            <person name="Ovrebo C."/>
            <person name="Racz N."/>
            <person name="Riley R."/>
            <person name="Savchenko A."/>
            <person name="Shiryaev A."/>
            <person name="Soop K."/>
            <person name="Spirin V."/>
            <person name="Szebenyi C."/>
            <person name="Tomsovsky M."/>
            <person name="Tulloss R.E."/>
            <person name="Uehling J."/>
            <person name="Grigoriev I.V."/>
            <person name="Vagvolgyi C."/>
            <person name="Papp T."/>
            <person name="Martin F.M."/>
            <person name="Miettinen O."/>
            <person name="Hibbett D.S."/>
            <person name="Nagy L.G."/>
        </authorList>
    </citation>
    <scope>NUCLEOTIDE SEQUENCE [LARGE SCALE GENOMIC DNA]</scope>
    <source>
        <strain evidence="1 2">NL-1719</strain>
    </source>
</reference>
<dbReference type="EMBL" id="ML208268">
    <property type="protein sequence ID" value="TFK74394.1"/>
    <property type="molecule type" value="Genomic_DNA"/>
</dbReference>
<organism evidence="1 2">
    <name type="scientific">Pluteus cervinus</name>
    <dbReference type="NCBI Taxonomy" id="181527"/>
    <lineage>
        <taxon>Eukaryota</taxon>
        <taxon>Fungi</taxon>
        <taxon>Dikarya</taxon>
        <taxon>Basidiomycota</taxon>
        <taxon>Agaricomycotina</taxon>
        <taxon>Agaricomycetes</taxon>
        <taxon>Agaricomycetidae</taxon>
        <taxon>Agaricales</taxon>
        <taxon>Pluteineae</taxon>
        <taxon>Pluteaceae</taxon>
        <taxon>Pluteus</taxon>
    </lineage>
</organism>
<sequence>MPRETTIPDYFSRAGRTAKKKENSRPSPPTKRKYESATIAPEIADPEDTPRPKKARGVEPGPSSLSRTSFATPVKPLKAFESITNISDEHMTQDSRSSSPGLPPVSEILASSSRKRKEGTFSSEKEVIDMTMDVDPVEETNNLSVERDTAEQHKRALIARTSLQTPPPTERPSKRRENAKTAEYIASSSRPAFDLAAPSFPSLRRIPTRRSSFSDATASQALATNGSAPRSQDDLALGIRPGSSQKDISRMPEDNDDENDPFAGPPSPQPSVPSSQPEDRSTSVSPLRPRASTFKVPDFPLKGRPIFPRPTEYHFGSNEVPSSQTQLIFPGPPTPQRQRIYKLPMHASTTIIDDLEGISQDIVQSSQSQIEREITMLDDPAIFLPKHTISPFTKPNDGDAIMDPPSFPPSQEPLPSSQEGQHIIRPSTNQPTPRTRSEEIFGFPEADQDLNELFVQHDSQDDVEIPPVRARSHSGSATESDSESDVRSFRPMRYVPPKPPSTQTQTQPQPVVPEVTIPDLESQDYHNGISQPSYSQGTSYASLPDVVKNFRDMFEGGSSCPDYSQIG</sequence>